<dbReference type="PANTHER" id="PTHR38033">
    <property type="entry name" value="MEMBRANE PROTEIN-RELATED"/>
    <property type="match status" value="1"/>
</dbReference>
<dbReference type="Pfam" id="PF09850">
    <property type="entry name" value="DotU"/>
    <property type="match status" value="1"/>
</dbReference>
<dbReference type="InterPro" id="IPR038522">
    <property type="entry name" value="T4/T6SS_DotU_sf"/>
</dbReference>
<keyword evidence="1" id="KW-1133">Transmembrane helix</keyword>
<evidence type="ECO:0000313" key="3">
    <source>
        <dbReference type="EMBL" id="VAW76170.1"/>
    </source>
</evidence>
<accession>A0A3B0YHE8</accession>
<proteinExistence type="predicted"/>
<keyword evidence="1" id="KW-0472">Membrane</keyword>
<dbReference type="PANTHER" id="PTHR38033:SF1">
    <property type="entry name" value="DOTU FAMILY TYPE IV_VI SECRETION SYSTEM PROTEIN"/>
    <property type="match status" value="1"/>
</dbReference>
<reference evidence="3" key="1">
    <citation type="submission" date="2018-06" db="EMBL/GenBank/DDBJ databases">
        <authorList>
            <person name="Zhirakovskaya E."/>
        </authorList>
    </citation>
    <scope>NUCLEOTIDE SEQUENCE</scope>
</reference>
<protein>
    <recommendedName>
        <fullName evidence="2">Type IV / VI secretion system DotU domain-containing protein</fullName>
    </recommendedName>
</protein>
<feature type="domain" description="Type IV / VI secretion system DotU" evidence="2">
    <location>
        <begin position="6"/>
        <end position="205"/>
    </location>
</feature>
<keyword evidence="1" id="KW-0812">Transmembrane</keyword>
<sequence length="232" mass="26202">MSQQGLLRYCTPVINLYSELMWMDETLSDVSDLCQELRGLINAIEADLIDAGFHKTIIKHTSYSLCCAIDVAMIRVTGVSGENMSDNESLLQSIHGEVPATSKLLILARTILDQKSKVDDSELLGLIYLLLEMGYAEQIQISVENQEMLSSIKSDVAKKLSTSHQAMKQVMQHGFITEVKLQKRQGKMPFWVSISIVILTLIAVHRIADIFLMKYYEVTIEHLQTLSDNHKR</sequence>
<dbReference type="AlphaFoldDB" id="A0A3B0YHE8"/>
<evidence type="ECO:0000256" key="1">
    <source>
        <dbReference type="SAM" id="Phobius"/>
    </source>
</evidence>
<dbReference type="Gene3D" id="1.25.40.590">
    <property type="entry name" value="Type IV / VI secretion system, DotU"/>
    <property type="match status" value="1"/>
</dbReference>
<dbReference type="InterPro" id="IPR017732">
    <property type="entry name" value="T4/T6SS_DotU"/>
</dbReference>
<dbReference type="EMBL" id="UOFL01000101">
    <property type="protein sequence ID" value="VAW76170.1"/>
    <property type="molecule type" value="Genomic_DNA"/>
</dbReference>
<feature type="transmembrane region" description="Helical" evidence="1">
    <location>
        <begin position="190"/>
        <end position="208"/>
    </location>
</feature>
<organism evidence="3">
    <name type="scientific">hydrothermal vent metagenome</name>
    <dbReference type="NCBI Taxonomy" id="652676"/>
    <lineage>
        <taxon>unclassified sequences</taxon>
        <taxon>metagenomes</taxon>
        <taxon>ecological metagenomes</taxon>
    </lineage>
</organism>
<gene>
    <name evidence="3" type="ORF">MNBD_GAMMA12-1838</name>
</gene>
<name>A0A3B0YHE8_9ZZZZ</name>
<evidence type="ECO:0000259" key="2">
    <source>
        <dbReference type="Pfam" id="PF09850"/>
    </source>
</evidence>